<organism evidence="1 2">
    <name type="scientific">Phytophthora oleae</name>
    <dbReference type="NCBI Taxonomy" id="2107226"/>
    <lineage>
        <taxon>Eukaryota</taxon>
        <taxon>Sar</taxon>
        <taxon>Stramenopiles</taxon>
        <taxon>Oomycota</taxon>
        <taxon>Peronosporomycetes</taxon>
        <taxon>Peronosporales</taxon>
        <taxon>Peronosporaceae</taxon>
        <taxon>Phytophthora</taxon>
    </lineage>
</organism>
<comment type="caution">
    <text evidence="1">The sequence shown here is derived from an EMBL/GenBank/DDBJ whole genome shotgun (WGS) entry which is preliminary data.</text>
</comment>
<dbReference type="Proteomes" id="UP001632037">
    <property type="component" value="Unassembled WGS sequence"/>
</dbReference>
<gene>
    <name evidence="1" type="ORF">V7S43_010734</name>
</gene>
<accession>A0ABD3FDP5</accession>
<dbReference type="AlphaFoldDB" id="A0ABD3FDP5"/>
<dbReference type="EMBL" id="JBIMZQ010000024">
    <property type="protein sequence ID" value="KAL3664411.1"/>
    <property type="molecule type" value="Genomic_DNA"/>
</dbReference>
<sequence>MWEWIAYALFSKRARSTLISLVLTSIGSMTIADIEAFTAVMTSEHPENELFGISCDQGTESYAVLQPNARICRPFGEEIQELMLDLPVTQVQTFSDDGQSVWVDAIVPGYGRCLLRRDELIFLRDSGENRGGISSLSVEFKGFDGQVMDSWGNFLAAVGPSLQVLTLDALCIDFDCNQILRCCPNLEELSLRSRVVDVRFKFQDLNDCNTTDWTDPVATAAELQDSCNLFTKAVRRLRIRLNSVRDAREEHDEARIKSCIAELLRMLEVNETLEFLDVVAPTEYYGYFGDFRAHHLKPISRSVPLAMECKVAFLSIFSTSVEAGSESGRIELDQHVLYKILKFAAPPVARQVCFREWDWLDAYNGVPL</sequence>
<name>A0ABD3FDP5_9STRA</name>
<protein>
    <submittedName>
        <fullName evidence="1">Uncharacterized protein</fullName>
    </submittedName>
</protein>
<evidence type="ECO:0000313" key="1">
    <source>
        <dbReference type="EMBL" id="KAL3664411.1"/>
    </source>
</evidence>
<reference evidence="1 2" key="1">
    <citation type="submission" date="2024-09" db="EMBL/GenBank/DDBJ databases">
        <title>Genome sequencing and assembly of Phytophthora oleae, isolate VK10A, causative agent of rot of olive drupes.</title>
        <authorList>
            <person name="Conti Taguali S."/>
            <person name="Riolo M."/>
            <person name="La Spada F."/>
            <person name="Cacciola S.O."/>
            <person name="Dionisio G."/>
        </authorList>
    </citation>
    <scope>NUCLEOTIDE SEQUENCE [LARGE SCALE GENOMIC DNA]</scope>
    <source>
        <strain evidence="1 2">VK10A</strain>
    </source>
</reference>
<keyword evidence="2" id="KW-1185">Reference proteome</keyword>
<proteinExistence type="predicted"/>
<evidence type="ECO:0000313" key="2">
    <source>
        <dbReference type="Proteomes" id="UP001632037"/>
    </source>
</evidence>